<comment type="caution">
    <text evidence="2">The sequence shown here is derived from an EMBL/GenBank/DDBJ whole genome shotgun (WGS) entry which is preliminary data.</text>
</comment>
<protein>
    <submittedName>
        <fullName evidence="2">Uncharacterized protein</fullName>
    </submittedName>
</protein>
<dbReference type="EMBL" id="SMAF01000013">
    <property type="protein sequence ID" value="TCS97384.1"/>
    <property type="molecule type" value="Genomic_DNA"/>
</dbReference>
<feature type="signal peptide" evidence="1">
    <location>
        <begin position="1"/>
        <end position="30"/>
    </location>
</feature>
<dbReference type="RefSeq" id="WP_132577445.1">
    <property type="nucleotide sequence ID" value="NZ_JBHLWF010000085.1"/>
</dbReference>
<evidence type="ECO:0000313" key="2">
    <source>
        <dbReference type="EMBL" id="TCS97384.1"/>
    </source>
</evidence>
<keyword evidence="3" id="KW-1185">Reference proteome</keyword>
<dbReference type="AlphaFoldDB" id="A0A4R3LG38"/>
<evidence type="ECO:0000313" key="3">
    <source>
        <dbReference type="Proteomes" id="UP000294599"/>
    </source>
</evidence>
<sequence>MCRVIPRQYALALPAMFVAASSTMFTWSAAAQTCEAPLLLTEGVNHANTCLATNSLPVLGSLWIPHRDVVYAFTISAGMGNGTISVDADFPAVFLLVPAPCSTSSEPVAVALPGEPMFIDGSLPPGAYYVVATGEPGLGGDICGLVALTPKWPGGVFDVIFVGSFEFH</sequence>
<dbReference type="Proteomes" id="UP000294599">
    <property type="component" value="Unassembled WGS sequence"/>
</dbReference>
<reference evidence="2 3" key="1">
    <citation type="submission" date="2019-03" db="EMBL/GenBank/DDBJ databases">
        <title>Genomic Encyclopedia of Type Strains, Phase IV (KMG-IV): sequencing the most valuable type-strain genomes for metagenomic binning, comparative biology and taxonomic classification.</title>
        <authorList>
            <person name="Goeker M."/>
        </authorList>
    </citation>
    <scope>NUCLEOTIDE SEQUENCE [LARGE SCALE GENOMIC DNA]</scope>
    <source>
        <strain evidence="2 3">DSM 21944</strain>
    </source>
</reference>
<keyword evidence="1" id="KW-0732">Signal</keyword>
<gene>
    <name evidence="2" type="ORF">EDC25_11360</name>
</gene>
<accession>A0A4R3LG38</accession>
<proteinExistence type="predicted"/>
<organism evidence="2 3">
    <name type="scientific">Pseudofulvimonas gallinarii</name>
    <dbReference type="NCBI Taxonomy" id="634155"/>
    <lineage>
        <taxon>Bacteria</taxon>
        <taxon>Pseudomonadati</taxon>
        <taxon>Pseudomonadota</taxon>
        <taxon>Gammaproteobacteria</taxon>
        <taxon>Lysobacterales</taxon>
        <taxon>Rhodanobacteraceae</taxon>
        <taxon>Pseudofulvimonas</taxon>
    </lineage>
</organism>
<feature type="chain" id="PRO_5020750437" evidence="1">
    <location>
        <begin position="31"/>
        <end position="168"/>
    </location>
</feature>
<name>A0A4R3LG38_9GAMM</name>
<evidence type="ECO:0000256" key="1">
    <source>
        <dbReference type="SAM" id="SignalP"/>
    </source>
</evidence>